<proteinExistence type="predicted"/>
<dbReference type="GO" id="GO:0000976">
    <property type="term" value="F:transcription cis-regulatory region binding"/>
    <property type="evidence" value="ECO:0007669"/>
    <property type="project" value="TreeGrafter"/>
</dbReference>
<keyword evidence="5" id="KW-0804">Transcription</keyword>
<feature type="DNA-binding region" description="OmpR/PhoB-type" evidence="7">
    <location>
        <begin position="130"/>
        <end position="229"/>
    </location>
</feature>
<dbReference type="InterPro" id="IPR011006">
    <property type="entry name" value="CheY-like_superfamily"/>
</dbReference>
<reference evidence="10" key="1">
    <citation type="submission" date="2013-06" db="EMBL/GenBank/DDBJ databases">
        <authorList>
            <person name="Weinstock G."/>
            <person name="Sodergren E."/>
            <person name="Clifton S."/>
            <person name="Fulton L."/>
            <person name="Fulton B."/>
            <person name="Courtney L."/>
            <person name="Fronick C."/>
            <person name="Harrison M."/>
            <person name="Strong C."/>
            <person name="Farmer C."/>
            <person name="Delahaunty K."/>
            <person name="Markovic C."/>
            <person name="Hall O."/>
            <person name="Minx P."/>
            <person name="Tomlinson C."/>
            <person name="Mitreva M."/>
            <person name="Nelson J."/>
            <person name="Hou S."/>
            <person name="Wollam A."/>
            <person name="Pepin K.H."/>
            <person name="Johnson M."/>
            <person name="Bhonagiri V."/>
            <person name="Nash W.E."/>
            <person name="Warren W."/>
            <person name="Chinwalla A."/>
            <person name="Mardis E.R."/>
            <person name="Wilson R.K."/>
        </authorList>
    </citation>
    <scope>NUCLEOTIDE SEQUENCE [LARGE SCALE GENOMIC DNA]</scope>
    <source>
        <strain evidence="10">ATCC 49176</strain>
    </source>
</reference>
<dbReference type="Pfam" id="PF00072">
    <property type="entry name" value="Response_reg"/>
    <property type="match status" value="1"/>
</dbReference>
<dbReference type="PANTHER" id="PTHR48111">
    <property type="entry name" value="REGULATOR OF RPOS"/>
    <property type="match status" value="1"/>
</dbReference>
<evidence type="ECO:0000256" key="6">
    <source>
        <dbReference type="PROSITE-ProRule" id="PRU00169"/>
    </source>
</evidence>
<dbReference type="GO" id="GO:0006355">
    <property type="term" value="P:regulation of DNA-templated transcription"/>
    <property type="evidence" value="ECO:0007669"/>
    <property type="project" value="InterPro"/>
</dbReference>
<dbReference type="AlphaFoldDB" id="W1Q633"/>
<keyword evidence="1 6" id="KW-0597">Phosphoprotein</keyword>
<dbReference type="GO" id="GO:0032993">
    <property type="term" value="C:protein-DNA complex"/>
    <property type="evidence" value="ECO:0007669"/>
    <property type="project" value="TreeGrafter"/>
</dbReference>
<accession>W1Q633</accession>
<evidence type="ECO:0000259" key="9">
    <source>
        <dbReference type="PROSITE" id="PS51755"/>
    </source>
</evidence>
<dbReference type="GeneID" id="84817599"/>
<feature type="modified residue" description="4-aspartylphosphate" evidence="6">
    <location>
        <position position="51"/>
    </location>
</feature>
<protein>
    <submittedName>
        <fullName evidence="10">Response regulator receiver domain protein</fullName>
    </submittedName>
</protein>
<comment type="caution">
    <text evidence="10">The sequence shown here is derived from an EMBL/GenBank/DDBJ whole genome shotgun (WGS) entry which is preliminary data.</text>
</comment>
<keyword evidence="4 7" id="KW-0238">DNA-binding</keyword>
<dbReference type="CDD" id="cd00383">
    <property type="entry name" value="trans_reg_C"/>
    <property type="match status" value="1"/>
</dbReference>
<dbReference type="STRING" id="592010.GCWU000182_001063"/>
<sequence>MARLLIIEDNQDIHALIKQSLGQEHELVSAFAGTEGLLYCQSQPVDLVLLDYMLPGMNGQAVLEAIRAFSQVPVIMLTALGDKKLISQMLLAGANDYMVKPFDFEELYARVAVQLRTAGHEAGASSQPSQAITRLGQLELKPDSFEISREGQAVRLSKKEFGILTTLLGEPQRIFTKELLYELVWQDAFIPGDNTLNTHLSNLRKKISQLDDSQDYIETVWGLGVRLAQGVRPGGEAT</sequence>
<dbReference type="SUPFAM" id="SSF46894">
    <property type="entry name" value="C-terminal effector domain of the bipartite response regulators"/>
    <property type="match status" value="1"/>
</dbReference>
<evidence type="ECO:0000256" key="3">
    <source>
        <dbReference type="ARBA" id="ARBA00023015"/>
    </source>
</evidence>
<dbReference type="PROSITE" id="PS51755">
    <property type="entry name" value="OMPR_PHOB"/>
    <property type="match status" value="1"/>
</dbReference>
<organism evidence="10 11">
    <name type="scientific">Abiotrophia defectiva ATCC 49176</name>
    <dbReference type="NCBI Taxonomy" id="592010"/>
    <lineage>
        <taxon>Bacteria</taxon>
        <taxon>Bacillati</taxon>
        <taxon>Bacillota</taxon>
        <taxon>Bacilli</taxon>
        <taxon>Lactobacillales</taxon>
        <taxon>Aerococcaceae</taxon>
        <taxon>Abiotrophia</taxon>
    </lineage>
</organism>
<dbReference type="eggNOG" id="COG0745">
    <property type="taxonomic scope" value="Bacteria"/>
</dbReference>
<dbReference type="InterPro" id="IPR001789">
    <property type="entry name" value="Sig_transdc_resp-reg_receiver"/>
</dbReference>
<feature type="domain" description="OmpR/PhoB-type" evidence="9">
    <location>
        <begin position="130"/>
        <end position="229"/>
    </location>
</feature>
<dbReference type="PROSITE" id="PS50110">
    <property type="entry name" value="RESPONSE_REGULATORY"/>
    <property type="match status" value="1"/>
</dbReference>
<dbReference type="SMART" id="SM00862">
    <property type="entry name" value="Trans_reg_C"/>
    <property type="match status" value="1"/>
</dbReference>
<dbReference type="PANTHER" id="PTHR48111:SF2">
    <property type="entry name" value="RESPONSE REGULATOR SAER"/>
    <property type="match status" value="1"/>
</dbReference>
<evidence type="ECO:0000256" key="7">
    <source>
        <dbReference type="PROSITE-ProRule" id="PRU01091"/>
    </source>
</evidence>
<dbReference type="HOGENOM" id="CLU_000445_30_3_9"/>
<evidence type="ECO:0000313" key="11">
    <source>
        <dbReference type="Proteomes" id="UP000019050"/>
    </source>
</evidence>
<dbReference type="InterPro" id="IPR039420">
    <property type="entry name" value="WalR-like"/>
</dbReference>
<evidence type="ECO:0000313" key="10">
    <source>
        <dbReference type="EMBL" id="ESK65589.1"/>
    </source>
</evidence>
<evidence type="ECO:0000256" key="5">
    <source>
        <dbReference type="ARBA" id="ARBA00023163"/>
    </source>
</evidence>
<evidence type="ECO:0000256" key="1">
    <source>
        <dbReference type="ARBA" id="ARBA00022553"/>
    </source>
</evidence>
<dbReference type="Gene3D" id="3.40.50.2300">
    <property type="match status" value="1"/>
</dbReference>
<name>W1Q633_ABIDE</name>
<dbReference type="Pfam" id="PF00486">
    <property type="entry name" value="Trans_reg_C"/>
    <property type="match status" value="1"/>
</dbReference>
<dbReference type="InterPro" id="IPR016032">
    <property type="entry name" value="Sig_transdc_resp-reg_C-effctor"/>
</dbReference>
<dbReference type="Gene3D" id="1.10.10.10">
    <property type="entry name" value="Winged helix-like DNA-binding domain superfamily/Winged helix DNA-binding domain"/>
    <property type="match status" value="1"/>
</dbReference>
<dbReference type="RefSeq" id="WP_023391708.1">
    <property type="nucleotide sequence ID" value="NZ_KI535340.1"/>
</dbReference>
<dbReference type="GO" id="GO:0005829">
    <property type="term" value="C:cytosol"/>
    <property type="evidence" value="ECO:0007669"/>
    <property type="project" value="TreeGrafter"/>
</dbReference>
<dbReference type="SMART" id="SM00448">
    <property type="entry name" value="REC"/>
    <property type="match status" value="1"/>
</dbReference>
<dbReference type="InterPro" id="IPR001867">
    <property type="entry name" value="OmpR/PhoB-type_DNA-bd"/>
</dbReference>
<dbReference type="Proteomes" id="UP000019050">
    <property type="component" value="Unassembled WGS sequence"/>
</dbReference>
<gene>
    <name evidence="10" type="ORF">GCWU000182_001063</name>
</gene>
<dbReference type="GO" id="GO:0000156">
    <property type="term" value="F:phosphorelay response regulator activity"/>
    <property type="evidence" value="ECO:0007669"/>
    <property type="project" value="TreeGrafter"/>
</dbReference>
<evidence type="ECO:0000259" key="8">
    <source>
        <dbReference type="PROSITE" id="PS50110"/>
    </source>
</evidence>
<dbReference type="SUPFAM" id="SSF52172">
    <property type="entry name" value="CheY-like"/>
    <property type="match status" value="1"/>
</dbReference>
<dbReference type="EMBL" id="ACIN03000007">
    <property type="protein sequence ID" value="ESK65589.1"/>
    <property type="molecule type" value="Genomic_DNA"/>
</dbReference>
<dbReference type="InterPro" id="IPR036388">
    <property type="entry name" value="WH-like_DNA-bd_sf"/>
</dbReference>
<keyword evidence="11" id="KW-1185">Reference proteome</keyword>
<keyword evidence="2" id="KW-0902">Two-component regulatory system</keyword>
<dbReference type="OrthoDB" id="1655504at2"/>
<evidence type="ECO:0000256" key="4">
    <source>
        <dbReference type="ARBA" id="ARBA00023125"/>
    </source>
</evidence>
<feature type="domain" description="Response regulatory" evidence="8">
    <location>
        <begin position="3"/>
        <end position="115"/>
    </location>
</feature>
<evidence type="ECO:0000256" key="2">
    <source>
        <dbReference type="ARBA" id="ARBA00023012"/>
    </source>
</evidence>
<keyword evidence="3" id="KW-0805">Transcription regulation</keyword>